<evidence type="ECO:0000313" key="2">
    <source>
        <dbReference type="EMBL" id="MDX8152124.1"/>
    </source>
</evidence>
<sequence length="165" mass="17608">MTRSSTADPTTAAPPADARVLGHPRRWAIVGWGVPAIVALAGALGLIASGQYGTGAIVLVPFAGFAALCFYVRQLSVVLDGDRLWSRSLTAWQGPVDLRRLQAAGDPPVGRPGRYIHLVDRDGAEVRIDASNLDVAELHRELAARLKPGGSLPTGPLREFVDRQR</sequence>
<protein>
    <recommendedName>
        <fullName evidence="4">PH domain-containing protein</fullName>
    </recommendedName>
</protein>
<keyword evidence="3" id="KW-1185">Reference proteome</keyword>
<keyword evidence="1" id="KW-0472">Membrane</keyword>
<feature type="transmembrane region" description="Helical" evidence="1">
    <location>
        <begin position="54"/>
        <end position="73"/>
    </location>
</feature>
<name>A0ABU4VJW8_9ACTN</name>
<dbReference type="EMBL" id="JAXAVX010000004">
    <property type="protein sequence ID" value="MDX8152124.1"/>
    <property type="molecule type" value="Genomic_DNA"/>
</dbReference>
<reference evidence="2 3" key="1">
    <citation type="submission" date="2023-11" db="EMBL/GenBank/DDBJ databases">
        <authorList>
            <person name="Xu M."/>
            <person name="Jiang T."/>
        </authorList>
    </citation>
    <scope>NUCLEOTIDE SEQUENCE [LARGE SCALE GENOMIC DNA]</scope>
    <source>
        <strain evidence="2 3">SD</strain>
    </source>
</reference>
<gene>
    <name evidence="2" type="ORF">SK069_11005</name>
</gene>
<evidence type="ECO:0000256" key="1">
    <source>
        <dbReference type="SAM" id="Phobius"/>
    </source>
</evidence>
<keyword evidence="1" id="KW-1133">Transmembrane helix</keyword>
<keyword evidence="1" id="KW-0812">Transmembrane</keyword>
<comment type="caution">
    <text evidence="2">The sequence shown here is derived from an EMBL/GenBank/DDBJ whole genome shotgun (WGS) entry which is preliminary data.</text>
</comment>
<evidence type="ECO:0000313" key="3">
    <source>
        <dbReference type="Proteomes" id="UP001277761"/>
    </source>
</evidence>
<dbReference type="RefSeq" id="WP_319954279.1">
    <property type="nucleotide sequence ID" value="NZ_JAXAVX010000004.1"/>
</dbReference>
<proteinExistence type="predicted"/>
<feature type="transmembrane region" description="Helical" evidence="1">
    <location>
        <begin position="27"/>
        <end position="48"/>
    </location>
</feature>
<dbReference type="Proteomes" id="UP001277761">
    <property type="component" value="Unassembled WGS sequence"/>
</dbReference>
<evidence type="ECO:0008006" key="4">
    <source>
        <dbReference type="Google" id="ProtNLM"/>
    </source>
</evidence>
<organism evidence="2 3">
    <name type="scientific">Patulibacter brassicae</name>
    <dbReference type="NCBI Taxonomy" id="1705717"/>
    <lineage>
        <taxon>Bacteria</taxon>
        <taxon>Bacillati</taxon>
        <taxon>Actinomycetota</taxon>
        <taxon>Thermoleophilia</taxon>
        <taxon>Solirubrobacterales</taxon>
        <taxon>Patulibacteraceae</taxon>
        <taxon>Patulibacter</taxon>
    </lineage>
</organism>
<accession>A0ABU4VJW8</accession>